<reference evidence="1" key="1">
    <citation type="submission" date="2021-06" db="EMBL/GenBank/DDBJ databases">
        <title>44 bacteria genomes isolated from Dapeng, Shenzhen.</title>
        <authorList>
            <person name="Zheng W."/>
            <person name="Yu S."/>
            <person name="Huang Y."/>
        </authorList>
    </citation>
    <scope>NUCLEOTIDE SEQUENCE</scope>
    <source>
        <strain evidence="1">DP5N28-2</strain>
    </source>
</reference>
<comment type="caution">
    <text evidence="1">The sequence shown here is derived from an EMBL/GenBank/DDBJ whole genome shotgun (WGS) entry which is preliminary data.</text>
</comment>
<proteinExistence type="predicted"/>
<dbReference type="AlphaFoldDB" id="A0A953HP12"/>
<organism evidence="1 2">
    <name type="scientific">Membranihabitans marinus</name>
    <dbReference type="NCBI Taxonomy" id="1227546"/>
    <lineage>
        <taxon>Bacteria</taxon>
        <taxon>Pseudomonadati</taxon>
        <taxon>Bacteroidota</taxon>
        <taxon>Saprospiria</taxon>
        <taxon>Saprospirales</taxon>
        <taxon>Saprospiraceae</taxon>
        <taxon>Membranihabitans</taxon>
    </lineage>
</organism>
<gene>
    <name evidence="1" type="ORF">KUV50_15435</name>
</gene>
<evidence type="ECO:0000313" key="1">
    <source>
        <dbReference type="EMBL" id="MBY5959544.1"/>
    </source>
</evidence>
<name>A0A953HP12_9BACT</name>
<dbReference type="EMBL" id="JAHVHU010000015">
    <property type="protein sequence ID" value="MBY5959544.1"/>
    <property type="molecule type" value="Genomic_DNA"/>
</dbReference>
<evidence type="ECO:0000313" key="2">
    <source>
        <dbReference type="Proteomes" id="UP000753961"/>
    </source>
</evidence>
<protein>
    <submittedName>
        <fullName evidence="1">Uncharacterized protein</fullName>
    </submittedName>
</protein>
<sequence length="73" mass="8624">MKVERQKDEIVVRFSAGKNASKIQSILDYLRYEELTSKSKATQKDLDLLLKETKRGRFDKIIIEMGLDEKDYR</sequence>
<accession>A0A953HP12</accession>
<dbReference type="Proteomes" id="UP000753961">
    <property type="component" value="Unassembled WGS sequence"/>
</dbReference>
<dbReference type="RefSeq" id="WP_222581081.1">
    <property type="nucleotide sequence ID" value="NZ_JAHVHU010000015.1"/>
</dbReference>
<keyword evidence="2" id="KW-1185">Reference proteome</keyword>